<reference evidence="1 2" key="1">
    <citation type="submission" date="2020-06" db="EMBL/GenBank/DDBJ databases">
        <title>Sulfitobacter algicola sp. nov., isolated from green algae.</title>
        <authorList>
            <person name="Wang C."/>
        </authorList>
    </citation>
    <scope>NUCLEOTIDE SEQUENCE [LARGE SCALE GENOMIC DNA]</scope>
    <source>
        <strain evidence="1 2">1151</strain>
    </source>
</reference>
<dbReference type="Proteomes" id="UP000777935">
    <property type="component" value="Unassembled WGS sequence"/>
</dbReference>
<dbReference type="RefSeq" id="WP_174138135.1">
    <property type="nucleotide sequence ID" value="NZ_JABUFE010000005.1"/>
</dbReference>
<sequence>MKQTFWVFISVFIFGAGISIADIHKCDRLASYGRDHQTVSEAIEVDILVRHLPDAILACQNAFNTYPENLRFKFQLARAYLADDNAEHGLPLMLKTAELGYPAAQYQMGLIYREGRLLPQDNAIAREWYDRAVAAGNAHAMYNLGVMKRRGIGGEADLTGAVNLYQHAADLGHADAWANLGMMHLKGLGADQNDRMAFEATLKAAERSSLIGMYNAGYFYEEGIGTRADRAKAIEWYRRAADLGDHEAQAALESLLR</sequence>
<accession>A0ABX2IQX7</accession>
<dbReference type="SUPFAM" id="SSF81901">
    <property type="entry name" value="HCP-like"/>
    <property type="match status" value="1"/>
</dbReference>
<proteinExistence type="predicted"/>
<keyword evidence="2" id="KW-1185">Reference proteome</keyword>
<dbReference type="InterPro" id="IPR011990">
    <property type="entry name" value="TPR-like_helical_dom_sf"/>
</dbReference>
<dbReference type="EMBL" id="JABUFE010000005">
    <property type="protein sequence ID" value="NSX55277.1"/>
    <property type="molecule type" value="Genomic_DNA"/>
</dbReference>
<evidence type="ECO:0000313" key="1">
    <source>
        <dbReference type="EMBL" id="NSX55277.1"/>
    </source>
</evidence>
<dbReference type="InterPro" id="IPR052945">
    <property type="entry name" value="Mitotic_Regulator"/>
</dbReference>
<protein>
    <submittedName>
        <fullName evidence="1">Sel1 repeat family protein</fullName>
    </submittedName>
</protein>
<dbReference type="Gene3D" id="1.25.40.10">
    <property type="entry name" value="Tetratricopeptide repeat domain"/>
    <property type="match status" value="1"/>
</dbReference>
<dbReference type="InterPro" id="IPR006597">
    <property type="entry name" value="Sel1-like"/>
</dbReference>
<organism evidence="1 2">
    <name type="scientific">Parasulfitobacter algicola</name>
    <dbReference type="NCBI Taxonomy" id="2614809"/>
    <lineage>
        <taxon>Bacteria</taxon>
        <taxon>Pseudomonadati</taxon>
        <taxon>Pseudomonadota</taxon>
        <taxon>Alphaproteobacteria</taxon>
        <taxon>Rhodobacterales</taxon>
        <taxon>Roseobacteraceae</taxon>
        <taxon>Parasulfitobacter</taxon>
    </lineage>
</organism>
<dbReference type="SMART" id="SM00671">
    <property type="entry name" value="SEL1"/>
    <property type="match status" value="4"/>
</dbReference>
<dbReference type="PANTHER" id="PTHR43628">
    <property type="entry name" value="ACTIVATOR OF C KINASE PROTEIN 1-RELATED"/>
    <property type="match status" value="1"/>
</dbReference>
<comment type="caution">
    <text evidence="1">The sequence shown here is derived from an EMBL/GenBank/DDBJ whole genome shotgun (WGS) entry which is preliminary data.</text>
</comment>
<gene>
    <name evidence="1" type="ORF">HRQ87_10740</name>
</gene>
<name>A0ABX2IQX7_9RHOB</name>
<evidence type="ECO:0000313" key="2">
    <source>
        <dbReference type="Proteomes" id="UP000777935"/>
    </source>
</evidence>
<dbReference type="Pfam" id="PF08238">
    <property type="entry name" value="Sel1"/>
    <property type="match status" value="4"/>
</dbReference>
<dbReference type="PANTHER" id="PTHR43628:SF1">
    <property type="entry name" value="CHITIN SYNTHASE REGULATORY FACTOR 2-RELATED"/>
    <property type="match status" value="1"/>
</dbReference>